<name>A0A1T4JHF9_TREPO</name>
<protein>
    <submittedName>
        <fullName evidence="4">Iron complex transport system substrate-binding protein</fullName>
    </submittedName>
</protein>
<gene>
    <name evidence="4" type="ORF">SAMN02745149_00114</name>
</gene>
<keyword evidence="5" id="KW-1185">Reference proteome</keyword>
<dbReference type="PROSITE" id="PS51257">
    <property type="entry name" value="PROKAR_LIPOPROTEIN"/>
    <property type="match status" value="1"/>
</dbReference>
<dbReference type="GO" id="GO:0071281">
    <property type="term" value="P:cellular response to iron ion"/>
    <property type="evidence" value="ECO:0007669"/>
    <property type="project" value="TreeGrafter"/>
</dbReference>
<evidence type="ECO:0000256" key="1">
    <source>
        <dbReference type="ARBA" id="ARBA00022729"/>
    </source>
</evidence>
<dbReference type="AlphaFoldDB" id="A0A1T4JHF9"/>
<feature type="chain" id="PRO_5013318411" evidence="2">
    <location>
        <begin position="21"/>
        <end position="297"/>
    </location>
</feature>
<dbReference type="InterPro" id="IPR050902">
    <property type="entry name" value="ABC_Transporter_SBP"/>
</dbReference>
<dbReference type="Pfam" id="PF01497">
    <property type="entry name" value="Peripla_BP_2"/>
    <property type="match status" value="1"/>
</dbReference>
<dbReference type="InterPro" id="IPR054828">
    <property type="entry name" value="Vit_B12_bind_prot"/>
</dbReference>
<dbReference type="GeneID" id="78315438"/>
<sequence length="297" mass="31899">MKVRLYVCVCALLAVFSVISACRKGGASSVPQTPAALSAPERIVTLSPAATEIVCAAGAFNRLAARSDFCDFPPEVKTLPSAGGFDGKTISLETVLSFSPDFVYMTKGIHDHLVPLLQAQGIRTYLSDADSVQSVLDEISYIGKITGNEKTAQSVCNGILCDIEKIKLSCTGKRPSVYWEVWSQPYMSAGGKSFINELISIAGGENIFSAVEQSYPVVSEEAVIMANPEIIFISDAQKDGVLAVKSRSGWKEIDAVKNNRIYSLNADVVSRPGPRIAQAASLLHEKIYSVNAQVQVE</sequence>
<dbReference type="Proteomes" id="UP000190423">
    <property type="component" value="Unassembled WGS sequence"/>
</dbReference>
<evidence type="ECO:0000256" key="2">
    <source>
        <dbReference type="SAM" id="SignalP"/>
    </source>
</evidence>
<keyword evidence="1 2" id="KW-0732">Signal</keyword>
<dbReference type="OrthoDB" id="9816357at2"/>
<feature type="signal peptide" evidence="2">
    <location>
        <begin position="1"/>
        <end position="20"/>
    </location>
</feature>
<dbReference type="RefSeq" id="WP_078932035.1">
    <property type="nucleotide sequence ID" value="NZ_FUWG01000002.1"/>
</dbReference>
<dbReference type="InterPro" id="IPR002491">
    <property type="entry name" value="ABC_transptr_periplasmic_BD"/>
</dbReference>
<evidence type="ECO:0000259" key="3">
    <source>
        <dbReference type="PROSITE" id="PS50983"/>
    </source>
</evidence>
<feature type="domain" description="Fe/B12 periplasmic-binding" evidence="3">
    <location>
        <begin position="42"/>
        <end position="291"/>
    </location>
</feature>
<proteinExistence type="predicted"/>
<dbReference type="PROSITE" id="PS50983">
    <property type="entry name" value="FE_B12_PBP"/>
    <property type="match status" value="1"/>
</dbReference>
<organism evidence="4 5">
    <name type="scientific">Treponema porcinum</name>
    <dbReference type="NCBI Taxonomy" id="261392"/>
    <lineage>
        <taxon>Bacteria</taxon>
        <taxon>Pseudomonadati</taxon>
        <taxon>Spirochaetota</taxon>
        <taxon>Spirochaetia</taxon>
        <taxon>Spirochaetales</taxon>
        <taxon>Treponemataceae</taxon>
        <taxon>Treponema</taxon>
    </lineage>
</organism>
<evidence type="ECO:0000313" key="5">
    <source>
        <dbReference type="Proteomes" id="UP000190423"/>
    </source>
</evidence>
<dbReference type="PANTHER" id="PTHR30535:SF34">
    <property type="entry name" value="MOLYBDATE-BINDING PROTEIN MOLA"/>
    <property type="match status" value="1"/>
</dbReference>
<dbReference type="SUPFAM" id="SSF53807">
    <property type="entry name" value="Helical backbone' metal receptor"/>
    <property type="match status" value="1"/>
</dbReference>
<dbReference type="STRING" id="261392.SAMN02745149_00114"/>
<evidence type="ECO:0000313" key="4">
    <source>
        <dbReference type="EMBL" id="SJZ29612.1"/>
    </source>
</evidence>
<dbReference type="PANTHER" id="PTHR30535">
    <property type="entry name" value="VITAMIN B12-BINDING PROTEIN"/>
    <property type="match status" value="1"/>
</dbReference>
<dbReference type="EMBL" id="FUWG01000002">
    <property type="protein sequence ID" value="SJZ29612.1"/>
    <property type="molecule type" value="Genomic_DNA"/>
</dbReference>
<accession>A0A1T4JHF9</accession>
<dbReference type="NCBIfam" id="NF038402">
    <property type="entry name" value="TroA_like"/>
    <property type="match status" value="1"/>
</dbReference>
<dbReference type="Gene3D" id="3.40.50.1980">
    <property type="entry name" value="Nitrogenase molybdenum iron protein domain"/>
    <property type="match status" value="2"/>
</dbReference>
<reference evidence="4 5" key="1">
    <citation type="submission" date="2017-02" db="EMBL/GenBank/DDBJ databases">
        <authorList>
            <person name="Peterson S.W."/>
        </authorList>
    </citation>
    <scope>NUCLEOTIDE SEQUENCE [LARGE SCALE GENOMIC DNA]</scope>
    <source>
        <strain evidence="4 5">ATCC BAA-908</strain>
    </source>
</reference>